<sequence>MTQSLGHLAATVSLDINPFKAANGVLKAQIKSTANALRAQEAALKASGGSINNMRAAYATMSQQMRNYNAQLQNAKKAMDDTTRSEQSRAKAATQYNKTSAQIEQLRGRMQALNRDIELQSNKWTQLANRTQHFGNVATSVGSKVSGLGRGMSEYLTLPIAAGLTYSAKKLVDFQDQMTKVKNVIRTSGETAKETNSSYKRMVSDARKYSDAYGVSQIKIAEGYQDLVKRGYSSKAAIGVMRSELKASVATGDDFNDVIKVASQTMESFGLATTKTGKPIEDVSLMQRRSTKTLNELAYAADKTSTDFQSLGVGMSYVGSTAHQAGFSLSETATAMGILSNNGLEADKAGTGLRKVIDSLRTPTANGKKALASINLTTKDFLTKSGKLKSMSSIFKTLGNHMEGLSDANKGDIFHALFGTTGEQAGAILTANANRIKEINDEVKNAAKNDYIGDLSQKNLQSPKAQLAIFKESLTNAGMDMAKYVLPSVIPLVQNISKLAHGFGDLSPAVQKAIVATTLFTAGAGPLFLILGKLTSGAGKTVLAFGKLTAGLGRAQTAMKLGASGLDVIGSAFSKSTFQAAKFGTTMTGAGGRAVQAANGVGAATVALQGTGVAAGEAGAATAAAGVSLGTVAAVAGVATLAIAGGITVWELWGKKAVESSQRTNRWGSDVGAAADKALGKFKNTSTGIQAALTDMDTATKTSTKSMADSFDREFSQMESDARKHLEGVKKAEKDMSPEVAAAVDREAQHEKDTMNKILSNADQARTRANTILQTSNKNVASLSDTQRVMLQNNQQQIVDDELKMWSLTGNQRKKAMAALNNDVANMSHRQRNTALADLRTQSDNMRNEYAKQENSLKRQLKAGTINQNEYAAGMRANKKTLQDYVDKASAEYIRLARANGQSTSRIKEDMQAEGLSYSAGMKQLDKLAKNAEKNSKSIAVSLDGLKGKTKDAAKMWNDLVFDPKTGKVRTNAQEEVNKAVNSKDQWNQIKLLKKEGKLSTNAQQMVAAALIENGKWDSMSWKEQKAWLKDGFSETIVQALEKSGEWNNLDLQTKEAIVKAKGKQEMADILLESGAWNSLSLKQQEAVITNKATKPIYEALQSSGQWNNLTLKQQEAIIDAKGTSQLVDALVQANQWNNLTFKQQQALVTTKGTADVMDALNKIGRWNQLSPKQQEAIVNAKGSGQLGELISKYNLWKGMPASAVKQIVAEDRASGNLKAANDAILAWQRANPGAPKNALAVDNASGPMRNATGGVNVFANSNPGSPKNAQGIDSASGPMYSARNGVNAFAGSNTGPAKIARANDQASKVIQGAIDKMNIWKGFGDITHTITTIFKTVGHPHKNAKGTNYHPGGPMVVNDQPGPVFREAVQFPGAEPFIPFGRNVLLDAPRGTKVVKASDTAKMFKHLPQYANGTDDAVSVLTNFKPNMQSTQVVNNYNNGGQSNNGMQKEMLDRMDQMLNRFGTMLGLNAAQLSAIKAGAFDKNQFYGIEGTDQALFDNQHL</sequence>
<dbReference type="PANTHER" id="PTHR37813">
    <property type="entry name" value="FELS-2 PROPHAGE PROTEIN"/>
    <property type="match status" value="1"/>
</dbReference>
<keyword evidence="2" id="KW-0175">Coiled coil</keyword>
<dbReference type="RefSeq" id="WP_003663705.1">
    <property type="nucleotide sequence ID" value="NZ_JAJGVW010000140.1"/>
</dbReference>
<dbReference type="Pfam" id="PF10145">
    <property type="entry name" value="PhageMin_Tail"/>
    <property type="match status" value="1"/>
</dbReference>
<feature type="coiled-coil region" evidence="2">
    <location>
        <begin position="836"/>
        <end position="863"/>
    </location>
</feature>
<keyword evidence="1" id="KW-1188">Viral release from host cell</keyword>
<dbReference type="InterPro" id="IPR010090">
    <property type="entry name" value="Phage_tape_meas"/>
</dbReference>
<comment type="caution">
    <text evidence="4">The sequence shown here is derived from an EMBL/GenBank/DDBJ whole genome shotgun (WGS) entry which is preliminary data.</text>
</comment>
<dbReference type="Proteomes" id="UP000472879">
    <property type="component" value="Unassembled WGS sequence"/>
</dbReference>
<evidence type="ECO:0000313" key="5">
    <source>
        <dbReference type="Proteomes" id="UP000472879"/>
    </source>
</evidence>
<proteinExistence type="predicted"/>
<dbReference type="NCBIfam" id="TIGR01760">
    <property type="entry name" value="tape_meas_TP901"/>
    <property type="match status" value="1"/>
</dbReference>
<feature type="coiled-coil region" evidence="2">
    <location>
        <begin position="51"/>
        <end position="123"/>
    </location>
</feature>
<dbReference type="PANTHER" id="PTHR37813:SF1">
    <property type="entry name" value="FELS-2 PROPHAGE PROTEIN"/>
    <property type="match status" value="1"/>
</dbReference>
<dbReference type="EMBL" id="WJNA01000023">
    <property type="protein sequence ID" value="MRH09621.1"/>
    <property type="molecule type" value="Genomic_DNA"/>
</dbReference>
<accession>A0A6L5P5G7</accession>
<feature type="domain" description="Phage tail tape measure protein" evidence="3">
    <location>
        <begin position="205"/>
        <end position="419"/>
    </location>
</feature>
<evidence type="ECO:0000313" key="4">
    <source>
        <dbReference type="EMBL" id="MRH09621.1"/>
    </source>
</evidence>
<name>A0A6L5P5G7_LIMRT</name>
<reference evidence="4 5" key="1">
    <citation type="submission" date="2019-11" db="EMBL/GenBank/DDBJ databases">
        <title>Draft genome sequence of 12 host-associated Lactobacillus reuteri rodent strains.</title>
        <authorList>
            <person name="Zhang S."/>
            <person name="Ozcam M."/>
            <person name="Van Pijkeren J.P."/>
        </authorList>
    </citation>
    <scope>NUCLEOTIDE SEQUENCE [LARGE SCALE GENOMIC DNA]</scope>
    <source>
        <strain evidence="4 5">Lr4020</strain>
    </source>
</reference>
<evidence type="ECO:0000256" key="1">
    <source>
        <dbReference type="ARBA" id="ARBA00022612"/>
    </source>
</evidence>
<gene>
    <name evidence="4" type="ORF">GIX81_09220</name>
</gene>
<evidence type="ECO:0000256" key="2">
    <source>
        <dbReference type="SAM" id="Coils"/>
    </source>
</evidence>
<organism evidence="4 5">
    <name type="scientific">Limosilactobacillus reuteri</name>
    <name type="common">Lactobacillus reuteri</name>
    <dbReference type="NCBI Taxonomy" id="1598"/>
    <lineage>
        <taxon>Bacteria</taxon>
        <taxon>Bacillati</taxon>
        <taxon>Bacillota</taxon>
        <taxon>Bacilli</taxon>
        <taxon>Lactobacillales</taxon>
        <taxon>Lactobacillaceae</taxon>
        <taxon>Limosilactobacillus</taxon>
    </lineage>
</organism>
<evidence type="ECO:0000259" key="3">
    <source>
        <dbReference type="Pfam" id="PF10145"/>
    </source>
</evidence>
<protein>
    <submittedName>
        <fullName evidence="4">Phage tail tape measure protein</fullName>
    </submittedName>
</protein>